<protein>
    <submittedName>
        <fullName evidence="1">DUF4393 domain-containing protein</fullName>
    </submittedName>
</protein>
<proteinExistence type="predicted"/>
<sequence>MDGNSNIKDTADAIKGIVEAVPVYEDALQPAAKELGKGLHTLAQVVNVAISPLKALVWGYDQISEHLDKKLTEKLENVPVENIITPDPSVAVPAIESLRYNAHKEEIREMYTSLIASAMDKEQAKRAHPSFVEILKQLTPDEAKIFATFTNHMSRAVIKLRALNQNDDHYTYRLQEFTVIPYSINCEYPELGPSYINNLVRLGLIDINYTSYATLPNSYEPIYEHQKFKAEMQFIENNNMRSEVKRGTLCRTQFGENFYKTCID</sequence>
<comment type="caution">
    <text evidence="1">The sequence shown here is derived from an EMBL/GenBank/DDBJ whole genome shotgun (WGS) entry which is preliminary data.</text>
</comment>
<evidence type="ECO:0000313" key="2">
    <source>
        <dbReference type="Proteomes" id="UP001597561"/>
    </source>
</evidence>
<gene>
    <name evidence="1" type="ORF">ACFS5P_13370</name>
</gene>
<dbReference type="Gene3D" id="3.30.110.190">
    <property type="match status" value="1"/>
</dbReference>
<dbReference type="EMBL" id="JBHUPG010000025">
    <property type="protein sequence ID" value="MFD2912873.1"/>
    <property type="molecule type" value="Genomic_DNA"/>
</dbReference>
<dbReference type="RefSeq" id="WP_204730048.1">
    <property type="nucleotide sequence ID" value="NZ_JAFBDK010000013.1"/>
</dbReference>
<keyword evidence="2" id="KW-1185">Reference proteome</keyword>
<evidence type="ECO:0000313" key="1">
    <source>
        <dbReference type="EMBL" id="MFD2912873.1"/>
    </source>
</evidence>
<dbReference type="Proteomes" id="UP001597561">
    <property type="component" value="Unassembled WGS sequence"/>
</dbReference>
<name>A0ABW5ZLF5_9BACL</name>
<dbReference type="InterPro" id="IPR025506">
    <property type="entry name" value="Abi_alpha"/>
</dbReference>
<accession>A0ABW5ZLF5</accession>
<reference evidence="2" key="1">
    <citation type="journal article" date="2019" name="Int. J. Syst. Evol. Microbiol.">
        <title>The Global Catalogue of Microorganisms (GCM) 10K type strain sequencing project: providing services to taxonomists for standard genome sequencing and annotation.</title>
        <authorList>
            <consortium name="The Broad Institute Genomics Platform"/>
            <consortium name="The Broad Institute Genome Sequencing Center for Infectious Disease"/>
            <person name="Wu L."/>
            <person name="Ma J."/>
        </authorList>
    </citation>
    <scope>NUCLEOTIDE SEQUENCE [LARGE SCALE GENOMIC DNA]</scope>
    <source>
        <strain evidence="2">KCTC 13528</strain>
    </source>
</reference>
<organism evidence="1 2">
    <name type="scientific">Jeotgalibacillus terrae</name>
    <dbReference type="NCBI Taxonomy" id="587735"/>
    <lineage>
        <taxon>Bacteria</taxon>
        <taxon>Bacillati</taxon>
        <taxon>Bacillota</taxon>
        <taxon>Bacilli</taxon>
        <taxon>Bacillales</taxon>
        <taxon>Caryophanaceae</taxon>
        <taxon>Jeotgalibacillus</taxon>
    </lineage>
</organism>
<dbReference type="Pfam" id="PF14337">
    <property type="entry name" value="Abi_alpha"/>
    <property type="match status" value="1"/>
</dbReference>